<name>A0A1R1ML85_9BACT</name>
<protein>
    <recommendedName>
        <fullName evidence="9">Probable transaldolase</fullName>
        <ecNumber evidence="9">2.2.1.2</ecNumber>
    </recommendedName>
</protein>
<dbReference type="FunFam" id="3.20.20.70:FF:000018">
    <property type="entry name" value="Probable transaldolase"/>
    <property type="match status" value="1"/>
</dbReference>
<keyword evidence="4 9" id="KW-0963">Cytoplasm</keyword>
<comment type="catalytic activity">
    <reaction evidence="8 9">
        <text>D-sedoheptulose 7-phosphate + D-glyceraldehyde 3-phosphate = D-erythrose 4-phosphate + beta-D-fructose 6-phosphate</text>
        <dbReference type="Rhea" id="RHEA:17053"/>
        <dbReference type="ChEBI" id="CHEBI:16897"/>
        <dbReference type="ChEBI" id="CHEBI:57483"/>
        <dbReference type="ChEBI" id="CHEBI:57634"/>
        <dbReference type="ChEBI" id="CHEBI:59776"/>
        <dbReference type="EC" id="2.2.1.2"/>
    </reaction>
</comment>
<dbReference type="Gene3D" id="3.20.20.70">
    <property type="entry name" value="Aldolase class I"/>
    <property type="match status" value="1"/>
</dbReference>
<organism evidence="10 11">
    <name type="scientific">Desulfurobacterium indicum</name>
    <dbReference type="NCBI Taxonomy" id="1914305"/>
    <lineage>
        <taxon>Bacteria</taxon>
        <taxon>Pseudomonadati</taxon>
        <taxon>Aquificota</taxon>
        <taxon>Aquificia</taxon>
        <taxon>Desulfurobacteriales</taxon>
        <taxon>Desulfurobacteriaceae</taxon>
        <taxon>Desulfurobacterium</taxon>
    </lineage>
</organism>
<dbReference type="InterPro" id="IPR033919">
    <property type="entry name" value="TSA/FSA_arc/bac"/>
</dbReference>
<dbReference type="EMBL" id="MOEN01000013">
    <property type="protein sequence ID" value="OMH40567.1"/>
    <property type="molecule type" value="Genomic_DNA"/>
</dbReference>
<dbReference type="GO" id="GO:0005975">
    <property type="term" value="P:carbohydrate metabolic process"/>
    <property type="evidence" value="ECO:0007669"/>
    <property type="project" value="InterPro"/>
</dbReference>
<comment type="function">
    <text evidence="9">Transaldolase is important for the balance of metabolites in the pentose-phosphate pathway.</text>
</comment>
<dbReference type="NCBIfam" id="TIGR00875">
    <property type="entry name" value="fsa_talC_mipB"/>
    <property type="match status" value="1"/>
</dbReference>
<evidence type="ECO:0000256" key="2">
    <source>
        <dbReference type="ARBA" id="ARBA00004857"/>
    </source>
</evidence>
<evidence type="ECO:0000313" key="10">
    <source>
        <dbReference type="EMBL" id="OMH40567.1"/>
    </source>
</evidence>
<dbReference type="Pfam" id="PF00923">
    <property type="entry name" value="TAL_FSA"/>
    <property type="match status" value="1"/>
</dbReference>
<dbReference type="PANTHER" id="PTHR10683:SF40">
    <property type="entry name" value="FRUCTOSE-6-PHOSPHATE ALDOLASE 1-RELATED"/>
    <property type="match status" value="1"/>
</dbReference>
<dbReference type="PROSITE" id="PS00958">
    <property type="entry name" value="TRANSALDOLASE_2"/>
    <property type="match status" value="1"/>
</dbReference>
<dbReference type="PROSITE" id="PS01054">
    <property type="entry name" value="TRANSALDOLASE_1"/>
    <property type="match status" value="1"/>
</dbReference>
<feature type="active site" description="Schiff-base intermediate with substrate" evidence="9">
    <location>
        <position position="83"/>
    </location>
</feature>
<dbReference type="InterPro" id="IPR001585">
    <property type="entry name" value="TAL/FSA"/>
</dbReference>
<dbReference type="Proteomes" id="UP000187408">
    <property type="component" value="Unassembled WGS sequence"/>
</dbReference>
<dbReference type="UniPathway" id="UPA00115">
    <property type="reaction ID" value="UER00414"/>
</dbReference>
<dbReference type="AlphaFoldDB" id="A0A1R1ML85"/>
<comment type="similarity">
    <text evidence="3 9">Belongs to the transaldolase family. Type 3B subfamily.</text>
</comment>
<dbReference type="GO" id="GO:0006098">
    <property type="term" value="P:pentose-phosphate shunt"/>
    <property type="evidence" value="ECO:0007669"/>
    <property type="project" value="UniProtKB-UniRule"/>
</dbReference>
<proteinExistence type="inferred from homology"/>
<dbReference type="InterPro" id="IPR013785">
    <property type="entry name" value="Aldolase_TIM"/>
</dbReference>
<gene>
    <name evidence="9" type="primary">tal</name>
    <name evidence="10" type="ORF">BLW93_04550</name>
</gene>
<evidence type="ECO:0000256" key="1">
    <source>
        <dbReference type="ARBA" id="ARBA00004496"/>
    </source>
</evidence>
<dbReference type="CDD" id="cd00956">
    <property type="entry name" value="Transaldolase_FSA"/>
    <property type="match status" value="1"/>
</dbReference>
<dbReference type="GO" id="GO:0016832">
    <property type="term" value="F:aldehyde-lyase activity"/>
    <property type="evidence" value="ECO:0007669"/>
    <property type="project" value="InterPro"/>
</dbReference>
<dbReference type="STRING" id="1914305.BLW93_04550"/>
<evidence type="ECO:0000256" key="3">
    <source>
        <dbReference type="ARBA" id="ARBA00005740"/>
    </source>
</evidence>
<evidence type="ECO:0000256" key="9">
    <source>
        <dbReference type="HAMAP-Rule" id="MF_00494"/>
    </source>
</evidence>
<dbReference type="InterPro" id="IPR018225">
    <property type="entry name" value="Transaldolase_AS"/>
</dbReference>
<dbReference type="PANTHER" id="PTHR10683">
    <property type="entry name" value="TRANSALDOLASE"/>
    <property type="match status" value="1"/>
</dbReference>
<comment type="subcellular location">
    <subcellularLocation>
        <location evidence="1 9">Cytoplasm</location>
    </subcellularLocation>
</comment>
<dbReference type="RefSeq" id="WP_076712922.1">
    <property type="nucleotide sequence ID" value="NZ_MOEN01000013.1"/>
</dbReference>
<sequence length="220" mass="24020">MKFFIDTADVNEIKEAVELGLIDGVTTNPTLISKTGRPFKEVVNEILKLVDGPVSLEVVSLDAKGMVDEARQLAKLGENVVIKIPMTTEGLKAVKILSEEGIRTNVTLVFSPLQALLAAKAGATYVSPFVGRLDDIGHDGMELISQIVDIYANYGFMTEIIVASIRHPKHVLEAALIGADIATIPFKVITQLAKHPLTDIGIERFLEDWAKVPDRESIFK</sequence>
<keyword evidence="7 9" id="KW-0704">Schiff base</keyword>
<dbReference type="SUPFAM" id="SSF51569">
    <property type="entry name" value="Aldolase"/>
    <property type="match status" value="1"/>
</dbReference>
<evidence type="ECO:0000256" key="7">
    <source>
        <dbReference type="ARBA" id="ARBA00023270"/>
    </source>
</evidence>
<dbReference type="GO" id="GO:0042182">
    <property type="term" value="P:ketone catabolic process"/>
    <property type="evidence" value="ECO:0007669"/>
    <property type="project" value="UniProtKB-ARBA"/>
</dbReference>
<evidence type="ECO:0000256" key="8">
    <source>
        <dbReference type="ARBA" id="ARBA00048810"/>
    </source>
</evidence>
<accession>A0A1R1ML85</accession>
<dbReference type="GO" id="GO:0004801">
    <property type="term" value="F:transaldolase activity"/>
    <property type="evidence" value="ECO:0007669"/>
    <property type="project" value="UniProtKB-UniRule"/>
</dbReference>
<evidence type="ECO:0000256" key="4">
    <source>
        <dbReference type="ARBA" id="ARBA00022490"/>
    </source>
</evidence>
<evidence type="ECO:0000256" key="5">
    <source>
        <dbReference type="ARBA" id="ARBA00022679"/>
    </source>
</evidence>
<comment type="pathway">
    <text evidence="2 9">Carbohydrate degradation; pentose phosphate pathway; D-glyceraldehyde 3-phosphate and beta-D-fructose 6-phosphate from D-ribose 5-phosphate and D-xylulose 5-phosphate (non-oxidative stage): step 2/3.</text>
</comment>
<dbReference type="HAMAP" id="MF_00494">
    <property type="entry name" value="Transaldolase_3b"/>
    <property type="match status" value="1"/>
</dbReference>
<evidence type="ECO:0000313" key="11">
    <source>
        <dbReference type="Proteomes" id="UP000187408"/>
    </source>
</evidence>
<evidence type="ECO:0000256" key="6">
    <source>
        <dbReference type="ARBA" id="ARBA00023126"/>
    </source>
</evidence>
<comment type="caution">
    <text evidence="10">The sequence shown here is derived from an EMBL/GenBank/DDBJ whole genome shotgun (WGS) entry which is preliminary data.</text>
</comment>
<dbReference type="GO" id="GO:0005737">
    <property type="term" value="C:cytoplasm"/>
    <property type="evidence" value="ECO:0007669"/>
    <property type="project" value="UniProtKB-SubCell"/>
</dbReference>
<dbReference type="EC" id="2.2.1.2" evidence="9"/>
<keyword evidence="5 9" id="KW-0808">Transferase</keyword>
<keyword evidence="11" id="KW-1185">Reference proteome</keyword>
<dbReference type="InterPro" id="IPR022999">
    <property type="entry name" value="Transaldolase_3B"/>
</dbReference>
<dbReference type="InterPro" id="IPR004731">
    <property type="entry name" value="Transaldolase_3B/F6P_aldolase"/>
</dbReference>
<keyword evidence="6 9" id="KW-0570">Pentose shunt</keyword>
<dbReference type="OrthoDB" id="9807051at2"/>
<reference evidence="10 11" key="1">
    <citation type="submission" date="2016-10" db="EMBL/GenBank/DDBJ databases">
        <title>Genome sequence of a sulfur-reducing bacterium Desulfurobacterium indicum K6013.</title>
        <authorList>
            <person name="Cao J."/>
            <person name="Shao Z."/>
            <person name="Alain K."/>
            <person name="Jebbar M."/>
        </authorList>
    </citation>
    <scope>NUCLEOTIDE SEQUENCE [LARGE SCALE GENOMIC DNA]</scope>
    <source>
        <strain evidence="10 11">K6013</strain>
    </source>
</reference>